<keyword evidence="2" id="KW-1133">Transmembrane helix</keyword>
<dbReference type="InterPro" id="IPR021401">
    <property type="entry name" value="DUF3040"/>
</dbReference>
<evidence type="ECO:0000256" key="1">
    <source>
        <dbReference type="SAM" id="MobiDB-lite"/>
    </source>
</evidence>
<evidence type="ECO:0000313" key="3">
    <source>
        <dbReference type="EMBL" id="QNE33918.1"/>
    </source>
</evidence>
<feature type="compositionally biased region" description="Basic and acidic residues" evidence="1">
    <location>
        <begin position="113"/>
        <end position="126"/>
    </location>
</feature>
<proteinExistence type="predicted"/>
<protein>
    <submittedName>
        <fullName evidence="3">DUF3040 domain-containing protein</fullName>
    </submittedName>
</protein>
<dbReference type="AlphaFoldDB" id="A0A7G6Y603"/>
<dbReference type="Pfam" id="PF11239">
    <property type="entry name" value="DUF3040"/>
    <property type="match status" value="1"/>
</dbReference>
<keyword evidence="2" id="KW-0812">Transmembrane</keyword>
<dbReference type="KEGG" id="lse:F1C12_01330"/>
<evidence type="ECO:0000313" key="4">
    <source>
        <dbReference type="Proteomes" id="UP000515511"/>
    </source>
</evidence>
<gene>
    <name evidence="3" type="ORF">F1C12_01330</name>
</gene>
<dbReference type="RefSeq" id="WP_185277090.1">
    <property type="nucleotide sequence ID" value="NZ_CP043641.1"/>
</dbReference>
<dbReference type="Proteomes" id="UP000515511">
    <property type="component" value="Chromosome"/>
</dbReference>
<sequence>MPLSEHEQRLLEEMERSLYQNDADFVAKVGGKRARPAYRSIVLGILVAVIGVAVLVTGVFVQLPIVGILGFVIMFGGVLLAIAPGKRVAIDPDAAASGSSGKPTRGQPGFMDRMNDRWDKRQDGQQ</sequence>
<feature type="region of interest" description="Disordered" evidence="1">
    <location>
        <begin position="92"/>
        <end position="126"/>
    </location>
</feature>
<organism evidence="3 4">
    <name type="scientific">Leifsonia shinshuensis</name>
    <dbReference type="NCBI Taxonomy" id="150026"/>
    <lineage>
        <taxon>Bacteria</taxon>
        <taxon>Bacillati</taxon>
        <taxon>Actinomycetota</taxon>
        <taxon>Actinomycetes</taxon>
        <taxon>Micrococcales</taxon>
        <taxon>Microbacteriaceae</taxon>
        <taxon>Leifsonia</taxon>
    </lineage>
</organism>
<dbReference type="EMBL" id="CP043641">
    <property type="protein sequence ID" value="QNE33918.1"/>
    <property type="molecule type" value="Genomic_DNA"/>
</dbReference>
<feature type="transmembrane region" description="Helical" evidence="2">
    <location>
        <begin position="65"/>
        <end position="83"/>
    </location>
</feature>
<feature type="transmembrane region" description="Helical" evidence="2">
    <location>
        <begin position="41"/>
        <end position="59"/>
    </location>
</feature>
<accession>A0A7G6Y603</accession>
<evidence type="ECO:0000256" key="2">
    <source>
        <dbReference type="SAM" id="Phobius"/>
    </source>
</evidence>
<name>A0A7G6Y603_9MICO</name>
<reference evidence="4" key="1">
    <citation type="submission" date="2019-09" db="EMBL/GenBank/DDBJ databases">
        <title>Antimicrobial potential of Antarctic Bacteria.</title>
        <authorList>
            <person name="Benaud N."/>
            <person name="Edwards R.J."/>
            <person name="Ferrari B.C."/>
        </authorList>
    </citation>
    <scope>NUCLEOTIDE SEQUENCE [LARGE SCALE GENOMIC DNA]</scope>
    <source>
        <strain evidence="4">INR9</strain>
    </source>
</reference>
<keyword evidence="2" id="KW-0472">Membrane</keyword>